<organism evidence="1 2">
    <name type="scientific">Pisum sativum</name>
    <name type="common">Garden pea</name>
    <name type="synonym">Lathyrus oleraceus</name>
    <dbReference type="NCBI Taxonomy" id="3888"/>
    <lineage>
        <taxon>Eukaryota</taxon>
        <taxon>Viridiplantae</taxon>
        <taxon>Streptophyta</taxon>
        <taxon>Embryophyta</taxon>
        <taxon>Tracheophyta</taxon>
        <taxon>Spermatophyta</taxon>
        <taxon>Magnoliopsida</taxon>
        <taxon>eudicotyledons</taxon>
        <taxon>Gunneridae</taxon>
        <taxon>Pentapetalae</taxon>
        <taxon>rosids</taxon>
        <taxon>fabids</taxon>
        <taxon>Fabales</taxon>
        <taxon>Fabaceae</taxon>
        <taxon>Papilionoideae</taxon>
        <taxon>50 kb inversion clade</taxon>
        <taxon>NPAAA clade</taxon>
        <taxon>Hologalegina</taxon>
        <taxon>IRL clade</taxon>
        <taxon>Fabeae</taxon>
        <taxon>Lathyrus</taxon>
    </lineage>
</organism>
<accession>A0A9D4XCU3</accession>
<name>A0A9D4XCU3_PEA</name>
<proteinExistence type="predicted"/>
<dbReference type="SUPFAM" id="SSF56672">
    <property type="entry name" value="DNA/RNA polymerases"/>
    <property type="match status" value="1"/>
</dbReference>
<dbReference type="GO" id="GO:0004190">
    <property type="term" value="F:aspartic-type endopeptidase activity"/>
    <property type="evidence" value="ECO:0007669"/>
    <property type="project" value="InterPro"/>
</dbReference>
<gene>
    <name evidence="1" type="ORF">KIW84_043141</name>
</gene>
<comment type="caution">
    <text evidence="1">The sequence shown here is derived from an EMBL/GenBank/DDBJ whole genome shotgun (WGS) entry which is preliminary data.</text>
</comment>
<dbReference type="CDD" id="cd00303">
    <property type="entry name" value="retropepsin_like"/>
    <property type="match status" value="1"/>
</dbReference>
<evidence type="ECO:0000313" key="2">
    <source>
        <dbReference type="Proteomes" id="UP001058974"/>
    </source>
</evidence>
<dbReference type="Gramene" id="Psat04G0314100-T1">
    <property type="protein sequence ID" value="KAI5418798.1"/>
    <property type="gene ID" value="KIW84_043141"/>
</dbReference>
<dbReference type="PANTHER" id="PTHR32108:SF9">
    <property type="entry name" value="REVERSE TRANSCRIPTASE RNASE H-LIKE DOMAIN-CONTAINING PROTEIN"/>
    <property type="match status" value="1"/>
</dbReference>
<keyword evidence="2" id="KW-1185">Reference proteome</keyword>
<dbReference type="Proteomes" id="UP001058974">
    <property type="component" value="Chromosome 4"/>
</dbReference>
<dbReference type="AlphaFoldDB" id="A0A9D4XCU3"/>
<protein>
    <submittedName>
        <fullName evidence="1">Uncharacterized protein</fullName>
    </submittedName>
</protein>
<dbReference type="EMBL" id="JAMSHJ010000004">
    <property type="protein sequence ID" value="KAI5418798.1"/>
    <property type="molecule type" value="Genomic_DNA"/>
</dbReference>
<dbReference type="GO" id="GO:0006508">
    <property type="term" value="P:proteolysis"/>
    <property type="evidence" value="ECO:0007669"/>
    <property type="project" value="InterPro"/>
</dbReference>
<dbReference type="InterPro" id="IPR001969">
    <property type="entry name" value="Aspartic_peptidase_AS"/>
</dbReference>
<dbReference type="PROSITE" id="PS00141">
    <property type="entry name" value="ASP_PROTEASE"/>
    <property type="match status" value="1"/>
</dbReference>
<reference evidence="1 2" key="1">
    <citation type="journal article" date="2022" name="Nat. Genet.">
        <title>Improved pea reference genome and pan-genome highlight genomic features and evolutionary characteristics.</title>
        <authorList>
            <person name="Yang T."/>
            <person name="Liu R."/>
            <person name="Luo Y."/>
            <person name="Hu S."/>
            <person name="Wang D."/>
            <person name="Wang C."/>
            <person name="Pandey M.K."/>
            <person name="Ge S."/>
            <person name="Xu Q."/>
            <person name="Li N."/>
            <person name="Li G."/>
            <person name="Huang Y."/>
            <person name="Saxena R.K."/>
            <person name="Ji Y."/>
            <person name="Li M."/>
            <person name="Yan X."/>
            <person name="He Y."/>
            <person name="Liu Y."/>
            <person name="Wang X."/>
            <person name="Xiang C."/>
            <person name="Varshney R.K."/>
            <person name="Ding H."/>
            <person name="Gao S."/>
            <person name="Zong X."/>
        </authorList>
    </citation>
    <scope>NUCLEOTIDE SEQUENCE [LARGE SCALE GENOMIC DNA]</scope>
    <source>
        <strain evidence="1 2">cv. Zhongwan 6</strain>
    </source>
</reference>
<sequence length="740" mass="81779">MPAHGQRRVNAISEESRVGLSTVDQLKTPLAEVKRQLMLNGVHPGCGIDCAECTVVQNGCDLLRKTVQGLMDNGSILIEKADKGKEEVSTITIYFDPVDLSTLAEAAPVTITRVEDQTASETTVSRVDNVGPSGFTRSGRLFAPDALRGGEGEKEKKEKAEALARAKGKTVVNDGTPVVTPAPVGSEEKLDDDAEEFLRIIKKSEYKLVDHLQQTPSKISILSLLLSSEGHREALLKILKKAYVPQEITINQLETVVSNVHASHGLGFTDMDLTVDGRNHNRALHIAMECKGAVLSHVLVDTGSSLNVLPKKALAKLNCDGLILTPTDLIVWAFDGSKRAPAYSCLLGRPWIHAAGAVTSTLHQKLKYIWEGQVVTVCGEEDIFVSHLSSFKYVEMDGEIWEMPSQAFETVKVENALFAKEEEKPSIASYKQAAEVVKNGEAPGWGRMMDISAKKDRFGVGYQPGRGSVGQGRGRRTSVTFTSAGMLDPDHICMMSEEADSDCEMDRWIKPCAPGMGIQNWKAERIIRVTLLEECDHSPDLIDNNPVTPSYDFDNPIYQAEEEGEEDCELPGELARLLKQEEKVIQPHEEQIEVVNLGTGEVKKEVKIGAALEGSVKSRMVVLLKEYVDIFAWSYQDMPGLDTDIVVHKLPLRADCPPVKQKLRRTRPDMAMKIKEEVQKQWDAGFLAITNYPPWVANIVPVPKKDRKVRMCVDYRDLNRASPKDDFPLPHIDVLVDNTA</sequence>
<evidence type="ECO:0000313" key="1">
    <source>
        <dbReference type="EMBL" id="KAI5418798.1"/>
    </source>
</evidence>
<dbReference type="InterPro" id="IPR043502">
    <property type="entry name" value="DNA/RNA_pol_sf"/>
</dbReference>
<dbReference type="PANTHER" id="PTHR32108">
    <property type="entry name" value="DNA-DIRECTED RNA POLYMERASE SUBUNIT ALPHA"/>
    <property type="match status" value="1"/>
</dbReference>
<dbReference type="Gene3D" id="3.10.10.10">
    <property type="entry name" value="HIV Type 1 Reverse Transcriptase, subunit A, domain 1"/>
    <property type="match status" value="1"/>
</dbReference>